<evidence type="ECO:0000313" key="5">
    <source>
        <dbReference type="Proteomes" id="UP001465755"/>
    </source>
</evidence>
<protein>
    <recommendedName>
        <fullName evidence="3">Squalene cyclase N-terminal domain-containing protein</fullName>
    </recommendedName>
</protein>
<name>A0AAW1NUL4_9CHLO</name>
<dbReference type="Pfam" id="PF13249">
    <property type="entry name" value="SQHop_cyclase_N"/>
    <property type="match status" value="1"/>
</dbReference>
<dbReference type="GO" id="GO:0016866">
    <property type="term" value="F:intramolecular transferase activity"/>
    <property type="evidence" value="ECO:0007669"/>
    <property type="project" value="InterPro"/>
</dbReference>
<dbReference type="InterPro" id="IPR032697">
    <property type="entry name" value="SQ_cyclase_N"/>
</dbReference>
<keyword evidence="2" id="KW-1133">Transmembrane helix</keyword>
<dbReference type="AlphaFoldDB" id="A0AAW1NUL4"/>
<feature type="transmembrane region" description="Helical" evidence="2">
    <location>
        <begin position="122"/>
        <end position="141"/>
    </location>
</feature>
<dbReference type="InterPro" id="IPR018333">
    <property type="entry name" value="Squalene_cyclase"/>
</dbReference>
<evidence type="ECO:0000256" key="2">
    <source>
        <dbReference type="SAM" id="Phobius"/>
    </source>
</evidence>
<evidence type="ECO:0000256" key="1">
    <source>
        <dbReference type="ARBA" id="ARBA00009755"/>
    </source>
</evidence>
<accession>A0AAW1NUL4</accession>
<proteinExistence type="inferred from homology"/>
<dbReference type="EMBL" id="JALJOQ010000131">
    <property type="protein sequence ID" value="KAK9795208.1"/>
    <property type="molecule type" value="Genomic_DNA"/>
</dbReference>
<dbReference type="InterPro" id="IPR008930">
    <property type="entry name" value="Terpenoid_cyclase/PrenylTrfase"/>
</dbReference>
<dbReference type="Proteomes" id="UP001465755">
    <property type="component" value="Unassembled WGS sequence"/>
</dbReference>
<keyword evidence="5" id="KW-1185">Reference proteome</keyword>
<organism evidence="4 5">
    <name type="scientific">Symbiochloris irregularis</name>
    <dbReference type="NCBI Taxonomy" id="706552"/>
    <lineage>
        <taxon>Eukaryota</taxon>
        <taxon>Viridiplantae</taxon>
        <taxon>Chlorophyta</taxon>
        <taxon>core chlorophytes</taxon>
        <taxon>Trebouxiophyceae</taxon>
        <taxon>Trebouxiales</taxon>
        <taxon>Trebouxiaceae</taxon>
        <taxon>Symbiochloris</taxon>
    </lineage>
</organism>
<dbReference type="PANTHER" id="PTHR11764:SF20">
    <property type="entry name" value="LANOSTEROL SYNTHASE"/>
    <property type="match status" value="1"/>
</dbReference>
<evidence type="ECO:0000313" key="4">
    <source>
        <dbReference type="EMBL" id="KAK9795208.1"/>
    </source>
</evidence>
<dbReference type="GO" id="GO:0016104">
    <property type="term" value="P:triterpenoid biosynthetic process"/>
    <property type="evidence" value="ECO:0007669"/>
    <property type="project" value="InterPro"/>
</dbReference>
<evidence type="ECO:0000259" key="3">
    <source>
        <dbReference type="Pfam" id="PF13249"/>
    </source>
</evidence>
<dbReference type="PANTHER" id="PTHR11764">
    <property type="entry name" value="TERPENE CYCLASE/MUTASE FAMILY MEMBER"/>
    <property type="match status" value="1"/>
</dbReference>
<reference evidence="4 5" key="1">
    <citation type="journal article" date="2024" name="Nat. Commun.">
        <title>Phylogenomics reveals the evolutionary origins of lichenization in chlorophyte algae.</title>
        <authorList>
            <person name="Puginier C."/>
            <person name="Libourel C."/>
            <person name="Otte J."/>
            <person name="Skaloud P."/>
            <person name="Haon M."/>
            <person name="Grisel S."/>
            <person name="Petersen M."/>
            <person name="Berrin J.G."/>
            <person name="Delaux P.M."/>
            <person name="Dal Grande F."/>
            <person name="Keller J."/>
        </authorList>
    </citation>
    <scope>NUCLEOTIDE SEQUENCE [LARGE SCALE GENOMIC DNA]</scope>
    <source>
        <strain evidence="4 5">SAG 2036</strain>
    </source>
</reference>
<keyword evidence="2" id="KW-0472">Membrane</keyword>
<keyword evidence="2" id="KW-0812">Transmembrane</keyword>
<dbReference type="GO" id="GO:0005811">
    <property type="term" value="C:lipid droplet"/>
    <property type="evidence" value="ECO:0007669"/>
    <property type="project" value="InterPro"/>
</dbReference>
<comment type="caution">
    <text evidence="4">The sequence shown here is derived from an EMBL/GenBank/DDBJ whole genome shotgun (WGS) entry which is preliminary data.</text>
</comment>
<sequence length="374" mass="42892">MWKLQTSKKDTSPFLTSLNGFNGRQTWEFVPGAGTSEERAEVERLRTAFTENRLTQRQSADELLRMQYRQKLSWRPLPSIKPEEATNSADYVQRALQDGMNFYETLQAEDGHWAGDYGGPMFLMPGLIISCYITGALNMVLSQQHKTEMRRYPEQPPEQRRGFGLHIEGPSTMFGTALSYVSLRILGMDAGDPVCEGARAWIHSRGGAVNTPSWGKFWLATLGAYAWEGLNPLPPEMWLLPYASLDWHWPRPSRALLVPLPHGVPAHELYLEPYSGIKWDTHRNACAAEDEFYPHPWVQNLMWWGISRIEPWLHNSYLRKRALKEASTLIHYEDENTRYVCIGPVNKTLNMLAVWLEDPSGDSFKRYLDATQVC</sequence>
<comment type="similarity">
    <text evidence="1">Belongs to the terpene cyclase/mutase family.</text>
</comment>
<feature type="domain" description="Squalene cyclase N-terminal" evidence="3">
    <location>
        <begin position="105"/>
        <end position="244"/>
    </location>
</feature>
<gene>
    <name evidence="4" type="ORF">WJX73_010574</name>
</gene>
<dbReference type="Gene3D" id="1.50.10.20">
    <property type="match status" value="1"/>
</dbReference>
<dbReference type="SUPFAM" id="SSF48239">
    <property type="entry name" value="Terpenoid cyclases/Protein prenyltransferases"/>
    <property type="match status" value="1"/>
</dbReference>